<dbReference type="RefSeq" id="WP_090218287.1">
    <property type="nucleotide sequence ID" value="NZ_FMWG01000005.1"/>
</dbReference>
<name>A0A1G5QPK2_9RHOB</name>
<gene>
    <name evidence="2" type="ORF">SAMN04488118_10513</name>
</gene>
<protein>
    <submittedName>
        <fullName evidence="2">Uncharacterized protein</fullName>
    </submittedName>
</protein>
<evidence type="ECO:0000313" key="2">
    <source>
        <dbReference type="EMBL" id="SCZ63039.1"/>
    </source>
</evidence>
<feature type="compositionally biased region" description="Basic and acidic residues" evidence="1">
    <location>
        <begin position="1"/>
        <end position="11"/>
    </location>
</feature>
<dbReference type="Proteomes" id="UP000198767">
    <property type="component" value="Unassembled WGS sequence"/>
</dbReference>
<dbReference type="AlphaFoldDB" id="A0A1G5QPK2"/>
<dbReference type="OrthoDB" id="7652274at2"/>
<reference evidence="2 3" key="1">
    <citation type="submission" date="2016-10" db="EMBL/GenBank/DDBJ databases">
        <authorList>
            <person name="de Groot N.N."/>
        </authorList>
    </citation>
    <scope>NUCLEOTIDE SEQUENCE [LARGE SCALE GENOMIC DNA]</scope>
    <source>
        <strain evidence="2 3">U95</strain>
    </source>
</reference>
<feature type="region of interest" description="Disordered" evidence="1">
    <location>
        <begin position="1"/>
        <end position="21"/>
    </location>
</feature>
<evidence type="ECO:0000313" key="3">
    <source>
        <dbReference type="Proteomes" id="UP000198767"/>
    </source>
</evidence>
<accession>A0A1G5QPK2</accession>
<evidence type="ECO:0000256" key="1">
    <source>
        <dbReference type="SAM" id="MobiDB-lite"/>
    </source>
</evidence>
<proteinExistence type="predicted"/>
<dbReference type="EMBL" id="FMWG01000005">
    <property type="protein sequence ID" value="SCZ63039.1"/>
    <property type="molecule type" value="Genomic_DNA"/>
</dbReference>
<sequence>MNDEQNKDQTRKVNTGKTPYMLGYTVRPMGDGQKSHWSKVAVAWAHKDGQGFNVQMDALPVDGRLRGGRGCIGQ</sequence>
<keyword evidence="3" id="KW-1185">Reference proteome</keyword>
<organism evidence="2 3">
    <name type="scientific">Epibacterium ulvae</name>
    <dbReference type="NCBI Taxonomy" id="1156985"/>
    <lineage>
        <taxon>Bacteria</taxon>
        <taxon>Pseudomonadati</taxon>
        <taxon>Pseudomonadota</taxon>
        <taxon>Alphaproteobacteria</taxon>
        <taxon>Rhodobacterales</taxon>
        <taxon>Roseobacteraceae</taxon>
        <taxon>Epibacterium</taxon>
    </lineage>
</organism>